<evidence type="ECO:0000256" key="2">
    <source>
        <dbReference type="ARBA" id="ARBA00023125"/>
    </source>
</evidence>
<dbReference type="GO" id="GO:0003700">
    <property type="term" value="F:DNA-binding transcription factor activity"/>
    <property type="evidence" value="ECO:0007669"/>
    <property type="project" value="TreeGrafter"/>
</dbReference>
<dbReference type="InterPro" id="IPR036388">
    <property type="entry name" value="WH-like_DNA-bd_sf"/>
</dbReference>
<protein>
    <submittedName>
        <fullName evidence="6">Helix-turn-helix domain-containing protein</fullName>
    </submittedName>
</protein>
<dbReference type="InterPro" id="IPR029016">
    <property type="entry name" value="GAF-like_dom_sf"/>
</dbReference>
<dbReference type="Gene3D" id="1.10.10.10">
    <property type="entry name" value="Winged helix-like DNA-binding domain superfamily/Winged helix DNA-binding domain"/>
    <property type="match status" value="1"/>
</dbReference>
<dbReference type="InterPro" id="IPR036390">
    <property type="entry name" value="WH_DNA-bd_sf"/>
</dbReference>
<keyword evidence="2" id="KW-0238">DNA-binding</keyword>
<evidence type="ECO:0000259" key="5">
    <source>
        <dbReference type="PROSITE" id="PS51078"/>
    </source>
</evidence>
<dbReference type="InterPro" id="IPR014757">
    <property type="entry name" value="Tscrpt_reg_IclR_C"/>
</dbReference>
<dbReference type="SUPFAM" id="SSF46785">
    <property type="entry name" value="Winged helix' DNA-binding domain"/>
    <property type="match status" value="1"/>
</dbReference>
<evidence type="ECO:0000313" key="7">
    <source>
        <dbReference type="Proteomes" id="UP000662939"/>
    </source>
</evidence>
<dbReference type="InterPro" id="IPR005471">
    <property type="entry name" value="Tscrpt_reg_IclR_N"/>
</dbReference>
<evidence type="ECO:0000256" key="3">
    <source>
        <dbReference type="ARBA" id="ARBA00023163"/>
    </source>
</evidence>
<organism evidence="6 7">
    <name type="scientific">Natronoglycomyces albus</name>
    <dbReference type="NCBI Taxonomy" id="2811108"/>
    <lineage>
        <taxon>Bacteria</taxon>
        <taxon>Bacillati</taxon>
        <taxon>Actinomycetota</taxon>
        <taxon>Actinomycetes</taxon>
        <taxon>Glycomycetales</taxon>
        <taxon>Glycomycetaceae</taxon>
        <taxon>Natronoglycomyces</taxon>
    </lineage>
</organism>
<dbReference type="GO" id="GO:0003677">
    <property type="term" value="F:DNA binding"/>
    <property type="evidence" value="ECO:0007669"/>
    <property type="project" value="UniProtKB-KW"/>
</dbReference>
<dbReference type="Gene3D" id="3.30.450.40">
    <property type="match status" value="1"/>
</dbReference>
<dbReference type="InterPro" id="IPR050707">
    <property type="entry name" value="HTH_MetabolicPath_Reg"/>
</dbReference>
<evidence type="ECO:0000259" key="4">
    <source>
        <dbReference type="PROSITE" id="PS51077"/>
    </source>
</evidence>
<dbReference type="SUPFAM" id="SSF55781">
    <property type="entry name" value="GAF domain-like"/>
    <property type="match status" value="1"/>
</dbReference>
<sequence length="239" mass="26630">MWVIDALNRHGDRLIGISELATSIDLPRSTVHRILTALRSYGIVVKVGRRYGLTRQAEMQDFYNASLRTLVVMIRPHLAELYEQTRSVVALAVIDRFDVRFIDVLYPRTMVPLILRTSVRVPLHCTAAGRALLAFNSPIWKKYSAQENWAVRLTSHSEVSLGRMENVLSEVKLTGIAVESQEHIVGMTSAAVPLLNVKGRAVAAICTGKPVRAFQLPEVDKSLRRAATGCTRGLRSLMN</sequence>
<dbReference type="Pfam" id="PF09339">
    <property type="entry name" value="HTH_IclR"/>
    <property type="match status" value="1"/>
</dbReference>
<dbReference type="PROSITE" id="PS51077">
    <property type="entry name" value="HTH_ICLR"/>
    <property type="match status" value="1"/>
</dbReference>
<reference evidence="6" key="1">
    <citation type="submission" date="2021-02" db="EMBL/GenBank/DDBJ databases">
        <title>Natronoglycomyces albus gen. nov., sp. nov, a haloalkaliphilic actinobacterium from a soda solonchak soil.</title>
        <authorList>
            <person name="Sorokin D.Y."/>
            <person name="Khijniak T.V."/>
            <person name="Zakharycheva A.P."/>
            <person name="Boueva O.V."/>
            <person name="Ariskina E.V."/>
            <person name="Hahnke R.L."/>
            <person name="Bunk B."/>
            <person name="Sproer C."/>
            <person name="Schumann P."/>
            <person name="Evtushenko L.I."/>
            <person name="Kublanov I.V."/>
        </authorList>
    </citation>
    <scope>NUCLEOTIDE SEQUENCE</scope>
    <source>
        <strain evidence="6">DSM 106290</strain>
    </source>
</reference>
<gene>
    <name evidence="6" type="ORF">JQS30_06195</name>
</gene>
<keyword evidence="7" id="KW-1185">Reference proteome</keyword>
<keyword evidence="3" id="KW-0804">Transcription</keyword>
<dbReference type="KEGG" id="nav:JQS30_06195"/>
<dbReference type="Proteomes" id="UP000662939">
    <property type="component" value="Chromosome"/>
</dbReference>
<dbReference type="PANTHER" id="PTHR30136:SF35">
    <property type="entry name" value="HTH-TYPE TRANSCRIPTIONAL REGULATOR RV1719"/>
    <property type="match status" value="1"/>
</dbReference>
<evidence type="ECO:0000313" key="6">
    <source>
        <dbReference type="EMBL" id="QSB06490.1"/>
    </source>
</evidence>
<dbReference type="Pfam" id="PF01614">
    <property type="entry name" value="IclR_C"/>
    <property type="match status" value="1"/>
</dbReference>
<dbReference type="AlphaFoldDB" id="A0A895XW88"/>
<name>A0A895XW88_9ACTN</name>
<dbReference type="PROSITE" id="PS51078">
    <property type="entry name" value="ICLR_ED"/>
    <property type="match status" value="1"/>
</dbReference>
<evidence type="ECO:0000256" key="1">
    <source>
        <dbReference type="ARBA" id="ARBA00023015"/>
    </source>
</evidence>
<feature type="domain" description="HTH iclR-type" evidence="4">
    <location>
        <begin position="1"/>
        <end position="55"/>
    </location>
</feature>
<dbReference type="PANTHER" id="PTHR30136">
    <property type="entry name" value="HELIX-TURN-HELIX TRANSCRIPTIONAL REGULATOR, ICLR FAMILY"/>
    <property type="match status" value="1"/>
</dbReference>
<dbReference type="EMBL" id="CP070496">
    <property type="protein sequence ID" value="QSB06490.1"/>
    <property type="molecule type" value="Genomic_DNA"/>
</dbReference>
<dbReference type="GO" id="GO:0045892">
    <property type="term" value="P:negative regulation of DNA-templated transcription"/>
    <property type="evidence" value="ECO:0007669"/>
    <property type="project" value="TreeGrafter"/>
</dbReference>
<dbReference type="SMART" id="SM00346">
    <property type="entry name" value="HTH_ICLR"/>
    <property type="match status" value="1"/>
</dbReference>
<keyword evidence="1" id="KW-0805">Transcription regulation</keyword>
<proteinExistence type="predicted"/>
<feature type="domain" description="IclR-ED" evidence="5">
    <location>
        <begin position="58"/>
        <end position="236"/>
    </location>
</feature>
<accession>A0A895XW88</accession>